<dbReference type="AlphaFoldDB" id="A0A1T4MX14"/>
<dbReference type="InterPro" id="IPR031762">
    <property type="entry name" value="DUF4738"/>
</dbReference>
<name>A0A1T4MX14_9BACT</name>
<organism evidence="2 3">
    <name type="scientific">Segatella oulorum</name>
    <dbReference type="NCBI Taxonomy" id="28136"/>
    <lineage>
        <taxon>Bacteria</taxon>
        <taxon>Pseudomonadati</taxon>
        <taxon>Bacteroidota</taxon>
        <taxon>Bacteroidia</taxon>
        <taxon>Bacteroidales</taxon>
        <taxon>Prevotellaceae</taxon>
        <taxon>Segatella</taxon>
    </lineage>
</organism>
<reference evidence="2 3" key="1">
    <citation type="submission" date="2017-02" db="EMBL/GenBank/DDBJ databases">
        <authorList>
            <person name="Peterson S.W."/>
        </authorList>
    </citation>
    <scope>NUCLEOTIDE SEQUENCE [LARGE SCALE GENOMIC DNA]</scope>
    <source>
        <strain evidence="2 3">ATCC 43324</strain>
    </source>
</reference>
<dbReference type="eggNOG" id="ENOG5033QXS">
    <property type="taxonomic scope" value="Bacteria"/>
</dbReference>
<dbReference type="EMBL" id="FUXK01000008">
    <property type="protein sequence ID" value="SJZ71630.1"/>
    <property type="molecule type" value="Genomic_DNA"/>
</dbReference>
<evidence type="ECO:0000256" key="1">
    <source>
        <dbReference type="SAM" id="MobiDB-lite"/>
    </source>
</evidence>
<sequence length="234" mass="25939">MLAAKRHGLRAKPAWIAAIKRMNYFVFSTICRTFATALIHEMKMKHLTVCISIALFMGSLVGCGGKKDNGDIITKKPVLVVHRTIQKTGDYVQRREVSWLGSHYTVEVKRMADPSLPVINEGSSRYYDNRITITVIRADGSKFFSRSFTKKDFLAYVDKAYADEALVGIVLDHAEGDHLRFAASVGSPDKLSDEYVPLKMTLSRTGGVSIARDTQLDTGSSEPSEADLSDEESI</sequence>
<evidence type="ECO:0008006" key="4">
    <source>
        <dbReference type="Google" id="ProtNLM"/>
    </source>
</evidence>
<accession>A0A1T4MX14</accession>
<dbReference type="Pfam" id="PF15889">
    <property type="entry name" value="DUF4738"/>
    <property type="match status" value="1"/>
</dbReference>
<feature type="compositionally biased region" description="Acidic residues" evidence="1">
    <location>
        <begin position="224"/>
        <end position="234"/>
    </location>
</feature>
<evidence type="ECO:0000313" key="3">
    <source>
        <dbReference type="Proteomes" id="UP000190065"/>
    </source>
</evidence>
<dbReference type="Proteomes" id="UP000190065">
    <property type="component" value="Unassembled WGS sequence"/>
</dbReference>
<proteinExistence type="predicted"/>
<evidence type="ECO:0000313" key="2">
    <source>
        <dbReference type="EMBL" id="SJZ71630.1"/>
    </source>
</evidence>
<gene>
    <name evidence="2" type="ORF">SAMN02745202_00881</name>
</gene>
<protein>
    <recommendedName>
        <fullName evidence="4">DUF4738 domain-containing protein</fullName>
    </recommendedName>
</protein>
<dbReference type="STRING" id="28136.SAMN02745202_00881"/>
<dbReference type="Gene3D" id="2.40.128.510">
    <property type="entry name" value="Protein of unknown function DUF4738"/>
    <property type="match status" value="1"/>
</dbReference>
<feature type="region of interest" description="Disordered" evidence="1">
    <location>
        <begin position="210"/>
        <end position="234"/>
    </location>
</feature>